<feature type="transmembrane region" description="Helical" evidence="1">
    <location>
        <begin position="140"/>
        <end position="161"/>
    </location>
</feature>
<dbReference type="AlphaFoldDB" id="A0A832MKW0"/>
<feature type="transmembrane region" description="Helical" evidence="1">
    <location>
        <begin position="280"/>
        <end position="300"/>
    </location>
</feature>
<accession>A0A832MKW0</accession>
<gene>
    <name evidence="2" type="ORF">ENR23_05480</name>
</gene>
<reference evidence="2" key="1">
    <citation type="journal article" date="2020" name="mSystems">
        <title>Genome- and Community-Level Interaction Insights into Carbon Utilization and Element Cycling Functions of Hydrothermarchaeota in Hydrothermal Sediment.</title>
        <authorList>
            <person name="Zhou Z."/>
            <person name="Liu Y."/>
            <person name="Xu W."/>
            <person name="Pan J."/>
            <person name="Luo Z.H."/>
            <person name="Li M."/>
        </authorList>
    </citation>
    <scope>NUCLEOTIDE SEQUENCE [LARGE SCALE GENOMIC DNA]</scope>
    <source>
        <strain evidence="2">SpSt-381</strain>
    </source>
</reference>
<comment type="caution">
    <text evidence="2">The sequence shown here is derived from an EMBL/GenBank/DDBJ whole genome shotgun (WGS) entry which is preliminary data.</text>
</comment>
<evidence type="ECO:0000256" key="1">
    <source>
        <dbReference type="SAM" id="Phobius"/>
    </source>
</evidence>
<feature type="transmembrane region" description="Helical" evidence="1">
    <location>
        <begin position="217"/>
        <end position="235"/>
    </location>
</feature>
<feature type="transmembrane region" description="Helical" evidence="1">
    <location>
        <begin position="355"/>
        <end position="372"/>
    </location>
</feature>
<feature type="transmembrane region" description="Helical" evidence="1">
    <location>
        <begin position="167"/>
        <end position="196"/>
    </location>
</feature>
<keyword evidence="1" id="KW-0812">Transmembrane</keyword>
<proteinExistence type="predicted"/>
<sequence>MSSRPVPRRAASALWDATRPGIAPPPAAPSRLFDLRGPYLGPLLLLILTRAVADWTLPQAAEDAYITFRYARSLATGEGLVYNPGERVMGFTSPLWTAWNALGIVLFRDPLPWARGWAAAADAVTLVAVARMLERHVSRAAAWAFTIPFATWPYFSALAASGMENGVMIALAAVAAGAATSRAVWAGPALGALALSRPEGAVMAAVIGAWAGARDRIVGAILAGAVWGGLALYYGSPIPQSLRSKAVLYGTPGPIEGRFWWEWLLPFAPGRWSPVLDFNAIFPLAIVLAPAVVFGAAAVWRARRSALAAFLAAGLAAWGGYAALGVAYFWWYAAVPLTVALALGAAGFECIARGRALGVAATLFLLGAWTWSPPIYLGRARTEFETFGATARFLREAARPGERVLLEPIGWVGWQAPLVVIDEVGLVSRGVAERRARGPGWYADLLAERAPEWLVVRRGVLDTGRAFAGAGAPFRSAAERDAALARYRLVRDPGPAGDPSALLVLRRAD</sequence>
<protein>
    <recommendedName>
        <fullName evidence="3">Glycosyltransferase RgtA/B/C/D-like domain-containing protein</fullName>
    </recommendedName>
</protein>
<dbReference type="EMBL" id="DSQF01000012">
    <property type="protein sequence ID" value="HGZ42870.1"/>
    <property type="molecule type" value="Genomic_DNA"/>
</dbReference>
<evidence type="ECO:0000313" key="2">
    <source>
        <dbReference type="EMBL" id="HGZ42870.1"/>
    </source>
</evidence>
<keyword evidence="1" id="KW-0472">Membrane</keyword>
<feature type="transmembrane region" description="Helical" evidence="1">
    <location>
        <begin position="307"/>
        <end position="324"/>
    </location>
</feature>
<feature type="transmembrane region" description="Helical" evidence="1">
    <location>
        <begin position="330"/>
        <end position="348"/>
    </location>
</feature>
<evidence type="ECO:0008006" key="3">
    <source>
        <dbReference type="Google" id="ProtNLM"/>
    </source>
</evidence>
<keyword evidence="1" id="KW-1133">Transmembrane helix</keyword>
<name>A0A832MKW0_UNCEI</name>
<organism evidence="2">
    <name type="scientific">Eiseniibacteriota bacterium</name>
    <dbReference type="NCBI Taxonomy" id="2212470"/>
    <lineage>
        <taxon>Bacteria</taxon>
        <taxon>Candidatus Eiseniibacteriota</taxon>
    </lineage>
</organism>